<organism evidence="1 2">
    <name type="scientific">Dictyostelium purpureum</name>
    <name type="common">Slime mold</name>
    <dbReference type="NCBI Taxonomy" id="5786"/>
    <lineage>
        <taxon>Eukaryota</taxon>
        <taxon>Amoebozoa</taxon>
        <taxon>Evosea</taxon>
        <taxon>Eumycetozoa</taxon>
        <taxon>Dictyostelia</taxon>
        <taxon>Dictyosteliales</taxon>
        <taxon>Dictyosteliaceae</taxon>
        <taxon>Dictyostelium</taxon>
    </lineage>
</organism>
<dbReference type="EMBL" id="GL871099">
    <property type="protein sequence ID" value="EGC34407.1"/>
    <property type="molecule type" value="Genomic_DNA"/>
</dbReference>
<dbReference type="GeneID" id="10499915"/>
<protein>
    <submittedName>
        <fullName evidence="1">Uncharacterized protein</fullName>
    </submittedName>
</protein>
<dbReference type="AlphaFoldDB" id="F0ZNS9"/>
<name>F0ZNS9_DICPU</name>
<reference evidence="2" key="1">
    <citation type="journal article" date="2011" name="Genome Biol.">
        <title>Comparative genomics of the social amoebae Dictyostelium discoideum and Dictyostelium purpureum.</title>
        <authorList>
            <consortium name="US DOE Joint Genome Institute (JGI-PGF)"/>
            <person name="Sucgang R."/>
            <person name="Kuo A."/>
            <person name="Tian X."/>
            <person name="Salerno W."/>
            <person name="Parikh A."/>
            <person name="Feasley C.L."/>
            <person name="Dalin E."/>
            <person name="Tu H."/>
            <person name="Huang E."/>
            <person name="Barry K."/>
            <person name="Lindquist E."/>
            <person name="Shapiro H."/>
            <person name="Bruce D."/>
            <person name="Schmutz J."/>
            <person name="Salamov A."/>
            <person name="Fey P."/>
            <person name="Gaudet P."/>
            <person name="Anjard C."/>
            <person name="Babu M.M."/>
            <person name="Basu S."/>
            <person name="Bushmanova Y."/>
            <person name="van der Wel H."/>
            <person name="Katoh-Kurasawa M."/>
            <person name="Dinh C."/>
            <person name="Coutinho P.M."/>
            <person name="Saito T."/>
            <person name="Elias M."/>
            <person name="Schaap P."/>
            <person name="Kay R.R."/>
            <person name="Henrissat B."/>
            <person name="Eichinger L."/>
            <person name="Rivero F."/>
            <person name="Putnam N.H."/>
            <person name="West C.M."/>
            <person name="Loomis W.F."/>
            <person name="Chisholm R.L."/>
            <person name="Shaulsky G."/>
            <person name="Strassmann J.E."/>
            <person name="Queller D.C."/>
            <person name="Kuspa A."/>
            <person name="Grigoriev I.V."/>
        </authorList>
    </citation>
    <scope>NUCLEOTIDE SEQUENCE [LARGE SCALE GENOMIC DNA]</scope>
    <source>
        <strain evidence="2">QSDP1</strain>
    </source>
</reference>
<dbReference type="Proteomes" id="UP000001064">
    <property type="component" value="Unassembled WGS sequence"/>
</dbReference>
<accession>F0ZNS9</accession>
<dbReference type="InParanoid" id="F0ZNS9"/>
<keyword evidence="2" id="KW-1185">Reference proteome</keyword>
<evidence type="ECO:0000313" key="1">
    <source>
        <dbReference type="EMBL" id="EGC34407.1"/>
    </source>
</evidence>
<dbReference type="VEuPathDB" id="AmoebaDB:DICPUDRAFT_153394"/>
<sequence length="240" mass="28506">MENIAKIFSMIDKLEEKLGINEEIKQNFIDLKNEINLQNSRMEKKYTFIFSLNGDNEAIFDNVNICKILYYFALFFNFFQFFREVVSKSPSLLDRLTKSKEKKKNITLNFVSKEKTHLSAFNQFFSKDPEKLELKTDYRLNFDKANKNNKSVVVFSIAVSSKSTQFDQYKDEIEELQKNYDHVILFICLASEQFSPFIFKEFNGIQINFTLNFSIIHDNYYNQKSLKSFYNEISEILLNK</sequence>
<evidence type="ECO:0000313" key="2">
    <source>
        <dbReference type="Proteomes" id="UP000001064"/>
    </source>
</evidence>
<dbReference type="RefSeq" id="XP_003289081.1">
    <property type="nucleotide sequence ID" value="XM_003289033.1"/>
</dbReference>
<dbReference type="KEGG" id="dpp:DICPUDRAFT_153394"/>
<proteinExistence type="predicted"/>
<gene>
    <name evidence="1" type="ORF">DICPUDRAFT_153394</name>
</gene>